<dbReference type="InterPro" id="IPR006091">
    <property type="entry name" value="Acyl-CoA_Oxase/DH_mid-dom"/>
</dbReference>
<dbReference type="PANTHER" id="PTHR48083">
    <property type="entry name" value="MEDIUM-CHAIN SPECIFIC ACYL-COA DEHYDROGENASE, MITOCHONDRIAL-RELATED"/>
    <property type="match status" value="1"/>
</dbReference>
<dbReference type="Gene3D" id="1.20.140.10">
    <property type="entry name" value="Butyryl-CoA Dehydrogenase, subunit A, domain 3"/>
    <property type="match status" value="1"/>
</dbReference>
<organism evidence="10 11">
    <name type="scientific">Hyaloscypha variabilis (strain UAMH 11265 / GT02V1 / F)</name>
    <name type="common">Meliniomyces variabilis</name>
    <dbReference type="NCBI Taxonomy" id="1149755"/>
    <lineage>
        <taxon>Eukaryota</taxon>
        <taxon>Fungi</taxon>
        <taxon>Dikarya</taxon>
        <taxon>Ascomycota</taxon>
        <taxon>Pezizomycotina</taxon>
        <taxon>Leotiomycetes</taxon>
        <taxon>Helotiales</taxon>
        <taxon>Hyaloscyphaceae</taxon>
        <taxon>Hyaloscypha</taxon>
        <taxon>Hyaloscypha variabilis</taxon>
    </lineage>
</organism>
<feature type="domain" description="Acyl-CoA dehydrogenase/oxidase C-terminal" evidence="7">
    <location>
        <begin position="267"/>
        <end position="415"/>
    </location>
</feature>
<evidence type="ECO:0000259" key="7">
    <source>
        <dbReference type="Pfam" id="PF00441"/>
    </source>
</evidence>
<evidence type="ECO:0000313" key="11">
    <source>
        <dbReference type="Proteomes" id="UP000235786"/>
    </source>
</evidence>
<dbReference type="GO" id="GO:0005737">
    <property type="term" value="C:cytoplasm"/>
    <property type="evidence" value="ECO:0007669"/>
    <property type="project" value="TreeGrafter"/>
</dbReference>
<dbReference type="SUPFAM" id="SSF47203">
    <property type="entry name" value="Acyl-CoA dehydrogenase C-terminal domain-like"/>
    <property type="match status" value="1"/>
</dbReference>
<evidence type="ECO:0000259" key="9">
    <source>
        <dbReference type="Pfam" id="PF02771"/>
    </source>
</evidence>
<comment type="cofactor">
    <cofactor evidence="1 6">
        <name>FAD</name>
        <dbReference type="ChEBI" id="CHEBI:57692"/>
    </cofactor>
</comment>
<dbReference type="AlphaFoldDB" id="A0A2J6R502"/>
<protein>
    <submittedName>
        <fullName evidence="10">Acyl-CoA dehydrogenase NM domain-like protein</fullName>
    </submittedName>
</protein>
<keyword evidence="3 6" id="KW-0285">Flavoprotein</keyword>
<gene>
    <name evidence="10" type="ORF">L207DRAFT_498025</name>
</gene>
<dbReference type="GO" id="GO:0050660">
    <property type="term" value="F:flavin adenine dinucleotide binding"/>
    <property type="evidence" value="ECO:0007669"/>
    <property type="project" value="InterPro"/>
</dbReference>
<feature type="domain" description="Acyl-CoA oxidase/dehydrogenase middle" evidence="8">
    <location>
        <begin position="162"/>
        <end position="255"/>
    </location>
</feature>
<keyword evidence="4 6" id="KW-0274">FAD</keyword>
<dbReference type="InterPro" id="IPR009075">
    <property type="entry name" value="AcylCo_DH/oxidase_C"/>
</dbReference>
<evidence type="ECO:0000256" key="5">
    <source>
        <dbReference type="ARBA" id="ARBA00023002"/>
    </source>
</evidence>
<dbReference type="EMBL" id="KZ613955">
    <property type="protein sequence ID" value="PMD33606.1"/>
    <property type="molecule type" value="Genomic_DNA"/>
</dbReference>
<feature type="domain" description="Acyl-CoA dehydrogenase/oxidase N-terminal" evidence="9">
    <location>
        <begin position="26"/>
        <end position="75"/>
    </location>
</feature>
<keyword evidence="11" id="KW-1185">Reference proteome</keyword>
<evidence type="ECO:0000256" key="4">
    <source>
        <dbReference type="ARBA" id="ARBA00022827"/>
    </source>
</evidence>
<evidence type="ECO:0000256" key="2">
    <source>
        <dbReference type="ARBA" id="ARBA00009347"/>
    </source>
</evidence>
<evidence type="ECO:0000259" key="8">
    <source>
        <dbReference type="Pfam" id="PF02770"/>
    </source>
</evidence>
<dbReference type="InterPro" id="IPR036250">
    <property type="entry name" value="AcylCo_DH-like_C"/>
</dbReference>
<dbReference type="GO" id="GO:0033539">
    <property type="term" value="P:fatty acid beta-oxidation using acyl-CoA dehydrogenase"/>
    <property type="evidence" value="ECO:0007669"/>
    <property type="project" value="TreeGrafter"/>
</dbReference>
<dbReference type="Pfam" id="PF02771">
    <property type="entry name" value="Acyl-CoA_dh_N"/>
    <property type="match status" value="2"/>
</dbReference>
<dbReference type="Pfam" id="PF00441">
    <property type="entry name" value="Acyl-CoA_dh_1"/>
    <property type="match status" value="1"/>
</dbReference>
<dbReference type="InterPro" id="IPR009100">
    <property type="entry name" value="AcylCoA_DH/oxidase_NM_dom_sf"/>
</dbReference>
<reference evidence="10 11" key="1">
    <citation type="submission" date="2016-04" db="EMBL/GenBank/DDBJ databases">
        <title>A degradative enzymes factory behind the ericoid mycorrhizal symbiosis.</title>
        <authorList>
            <consortium name="DOE Joint Genome Institute"/>
            <person name="Martino E."/>
            <person name="Morin E."/>
            <person name="Grelet G."/>
            <person name="Kuo A."/>
            <person name="Kohler A."/>
            <person name="Daghino S."/>
            <person name="Barry K."/>
            <person name="Choi C."/>
            <person name="Cichocki N."/>
            <person name="Clum A."/>
            <person name="Copeland A."/>
            <person name="Hainaut M."/>
            <person name="Haridas S."/>
            <person name="Labutti K."/>
            <person name="Lindquist E."/>
            <person name="Lipzen A."/>
            <person name="Khouja H.-R."/>
            <person name="Murat C."/>
            <person name="Ohm R."/>
            <person name="Olson A."/>
            <person name="Spatafora J."/>
            <person name="Veneault-Fourrey C."/>
            <person name="Henrissat B."/>
            <person name="Grigoriev I."/>
            <person name="Martin F."/>
            <person name="Perotto S."/>
        </authorList>
    </citation>
    <scope>NUCLEOTIDE SEQUENCE [LARGE SCALE GENOMIC DNA]</scope>
    <source>
        <strain evidence="10 11">F</strain>
    </source>
</reference>
<dbReference type="OrthoDB" id="10254877at2759"/>
<evidence type="ECO:0000256" key="1">
    <source>
        <dbReference type="ARBA" id="ARBA00001974"/>
    </source>
</evidence>
<name>A0A2J6R502_HYAVF</name>
<keyword evidence="5 6" id="KW-0560">Oxidoreductase</keyword>
<dbReference type="GO" id="GO:0003995">
    <property type="term" value="F:acyl-CoA dehydrogenase activity"/>
    <property type="evidence" value="ECO:0007669"/>
    <property type="project" value="TreeGrafter"/>
</dbReference>
<accession>A0A2J6R502</accession>
<dbReference type="PANTHER" id="PTHR48083:SF17">
    <property type="entry name" value="ACYL-COA DEHYDROGENASE (AFU_ORTHOLOGUE AFUA_2G16630)-RELATED"/>
    <property type="match status" value="1"/>
</dbReference>
<feature type="domain" description="Acyl-CoA dehydrogenase/oxidase N-terminal" evidence="9">
    <location>
        <begin position="101"/>
        <end position="157"/>
    </location>
</feature>
<dbReference type="Gene3D" id="1.10.540.10">
    <property type="entry name" value="Acyl-CoA dehydrogenase/oxidase, N-terminal domain"/>
    <property type="match status" value="1"/>
</dbReference>
<dbReference type="STRING" id="1149755.A0A2J6R502"/>
<comment type="similarity">
    <text evidence="2 6">Belongs to the acyl-CoA dehydrogenase family.</text>
</comment>
<evidence type="ECO:0000256" key="6">
    <source>
        <dbReference type="RuleBase" id="RU362125"/>
    </source>
</evidence>
<dbReference type="InterPro" id="IPR050741">
    <property type="entry name" value="Acyl-CoA_dehydrogenase"/>
</dbReference>
<dbReference type="InterPro" id="IPR046373">
    <property type="entry name" value="Acyl-CoA_Oxase/DH_mid-dom_sf"/>
</dbReference>
<evidence type="ECO:0000313" key="10">
    <source>
        <dbReference type="EMBL" id="PMD33606.1"/>
    </source>
</evidence>
<dbReference type="Gene3D" id="2.40.110.10">
    <property type="entry name" value="Butyryl-CoA Dehydrogenase, subunit A, domain 2"/>
    <property type="match status" value="1"/>
</dbReference>
<dbReference type="Pfam" id="PF02770">
    <property type="entry name" value="Acyl-CoA_dh_M"/>
    <property type="match status" value="1"/>
</dbReference>
<dbReference type="InterPro" id="IPR013786">
    <property type="entry name" value="AcylCoA_DH/ox_N"/>
</dbReference>
<sequence>MATSSETTPFAEPLWHTRPTGVYYKDSHRQLRDSIHTYISEKIAPNCAEWEEQGFVPKEVLLEHSLRGYTAVTVNPAAIAPYLRGNGEWSSVTLPGGIQPEEWDAFHDLVCIDEIARCGYLGVIWALGCGDAIGLPPVINFGTEEQKRRFLPGVLRGQERFCLGVTEPDAGSDVANITTTAERRGNVYIVNGAKKWITNGMWATYCTAAVRTGGPGKGGISALVIPLTSKGVTRRKILNSGVAASGSTYIEFDDVEVPVSNLLGTKNQGFKIIMSNFNHERVWLACTSLRLARTCLQDAYNYALSRQTFGTALINHQAIRSKFSVLGGSILPAHAFMESLVAHSLSNSDPQIGGLIALLKVMAGKALEQAAREAQQIMGGLGYSRTGKGARIEQIGRDVRVLVVGGGSEEILSDLAFRQEKRDLVSITRNTKSKL</sequence>
<proteinExistence type="inferred from homology"/>
<dbReference type="Proteomes" id="UP000235786">
    <property type="component" value="Unassembled WGS sequence"/>
</dbReference>
<evidence type="ECO:0000256" key="3">
    <source>
        <dbReference type="ARBA" id="ARBA00022630"/>
    </source>
</evidence>
<dbReference type="SUPFAM" id="SSF56645">
    <property type="entry name" value="Acyl-CoA dehydrogenase NM domain-like"/>
    <property type="match status" value="1"/>
</dbReference>
<dbReference type="InterPro" id="IPR037069">
    <property type="entry name" value="AcylCoA_DH/ox_N_sf"/>
</dbReference>